<evidence type="ECO:0000313" key="4">
    <source>
        <dbReference type="Proteomes" id="UP000000268"/>
    </source>
</evidence>
<dbReference type="SUPFAM" id="SSF48452">
    <property type="entry name" value="TPR-like"/>
    <property type="match status" value="1"/>
</dbReference>
<feature type="domain" description="CHAT" evidence="2">
    <location>
        <begin position="546"/>
        <end position="820"/>
    </location>
</feature>
<sequence length="822" mass="91218">MRYSLAILLSTTMVLTGLPVWADAIEDAGQYAAKGQSLLEQGNPSAALETWRKALQIYKKEKSETGEKNALVNMSVAHQAKGQYPSACWVLMDALEVDRSAICRNVNRPTPEEVDNALNIIKKQPDTSLTLKALQELGITLRVIGNLDESVSVLELALASAQRQNLGLEQNAIRMSLANVQADMIRQAQNRFSLSDNPLTKAQFVAVPTSTLPEVSQTYLDLAEQGPEFLQARLNWLKLFLAIHQWANQDPTNPKLSALRASLLPHLASTLNKAVVADYTIESPIESIYSRIKLAKYLLEIQQNDLPVSTEKHPLIHAFELVNSARNDALNIKNKRAESFAIGVLGKLYKTSQQIEQAQEAFEAARVLAATSESSDSAYEWEWELAQLYREKGQTQEAISAYERSFKHLDQVRGDLLPIDSELLFRFSDKVKPVYQQYISLLLESDSPDLEKVVLTNEQLQVAQIENFLHCGKLIFVSTTKIEDAPTTIHILELEDRFEILVPNNETWARFSADGERVRGLARKLLIELQDQGFSDTDDNYLLAESQSLYQLLLGPIEQQGLLPDQEDTIVFVTDGLLSNIPLSILHDGKEYLIERYSIATNLGRLQAPKATNPERLKLLIAGISKASPSLSAPQVPQDLEVLTETEEEANLISSSIRASTLLNKNFTADNLQRKLNDDYNALHISTHGQFSSDPNQTFLLAWDKPLPLQELDSILRQGTQVAANNLELLFLSACQTAKGDPLSSLGIAGVSIQAGARSTVASLWLVDAQSTAQLAGSFYESLANGKTKAEALRKAQLALLDKPATRHPYYWASFFLSGSWL</sequence>
<evidence type="ECO:0000259" key="2">
    <source>
        <dbReference type="Pfam" id="PF12770"/>
    </source>
</evidence>
<dbReference type="Pfam" id="PF13181">
    <property type="entry name" value="TPR_8"/>
    <property type="match status" value="1"/>
</dbReference>
<dbReference type="PANTHER" id="PTHR10098">
    <property type="entry name" value="RAPSYN-RELATED"/>
    <property type="match status" value="1"/>
</dbReference>
<dbReference type="KEGG" id="amr:AM1_F0126"/>
<proteinExistence type="predicted"/>
<reference evidence="3 4" key="1">
    <citation type="journal article" date="2008" name="Proc. Natl. Acad. Sci. U.S.A.">
        <title>Niche adaptation and genome expansion in the chlorophyll d-producing cyanobacterium Acaryochloris marina.</title>
        <authorList>
            <person name="Swingley W.D."/>
            <person name="Chen M."/>
            <person name="Cheung P.C."/>
            <person name="Conrad A.L."/>
            <person name="Dejesa L.C."/>
            <person name="Hao J."/>
            <person name="Honchak B.M."/>
            <person name="Karbach L.E."/>
            <person name="Kurdoglu A."/>
            <person name="Lahiri S."/>
            <person name="Mastrian S.D."/>
            <person name="Miyashita H."/>
            <person name="Page L."/>
            <person name="Ramakrishna P."/>
            <person name="Satoh S."/>
            <person name="Sattley W.M."/>
            <person name="Shimada Y."/>
            <person name="Taylor H.L."/>
            <person name="Tomo T."/>
            <person name="Tsuchiya T."/>
            <person name="Wang Z.T."/>
            <person name="Raymond J."/>
            <person name="Mimuro M."/>
            <person name="Blankenship R.E."/>
            <person name="Touchman J.W."/>
        </authorList>
    </citation>
    <scope>NUCLEOTIDE SEQUENCE [LARGE SCALE GENOMIC DNA]</scope>
    <source>
        <strain evidence="4">MBIC 11017</strain>
        <plasmid evidence="4">Plasmid pREB6</plasmid>
    </source>
</reference>
<dbReference type="AlphaFoldDB" id="A8ZPR8"/>
<dbReference type="InterPro" id="IPR011990">
    <property type="entry name" value="TPR-like_helical_dom_sf"/>
</dbReference>
<gene>
    <name evidence="3" type="ordered locus">AM1_F0126</name>
</gene>
<dbReference type="PANTHER" id="PTHR10098:SF112">
    <property type="entry name" value="SLR0380 PROTEIN"/>
    <property type="match status" value="1"/>
</dbReference>
<dbReference type="Gene3D" id="1.25.40.10">
    <property type="entry name" value="Tetratricopeptide repeat domain"/>
    <property type="match status" value="2"/>
</dbReference>
<geneLocation type="plasmid" evidence="3 4">
    <name>pREB6</name>
</geneLocation>
<evidence type="ECO:0000256" key="1">
    <source>
        <dbReference type="SAM" id="SignalP"/>
    </source>
</evidence>
<dbReference type="InterPro" id="IPR019734">
    <property type="entry name" value="TPR_rpt"/>
</dbReference>
<dbReference type="Proteomes" id="UP000000268">
    <property type="component" value="Plasmid pREB6"/>
</dbReference>
<keyword evidence="1" id="KW-0732">Signal</keyword>
<keyword evidence="4" id="KW-1185">Reference proteome</keyword>
<organism evidence="3 4">
    <name type="scientific">Acaryochloris marina (strain MBIC 11017)</name>
    <dbReference type="NCBI Taxonomy" id="329726"/>
    <lineage>
        <taxon>Bacteria</taxon>
        <taxon>Bacillati</taxon>
        <taxon>Cyanobacteriota</taxon>
        <taxon>Cyanophyceae</taxon>
        <taxon>Acaryochloridales</taxon>
        <taxon>Acaryochloridaceae</taxon>
        <taxon>Acaryochloris</taxon>
    </lineage>
</organism>
<name>A8ZPR8_ACAM1</name>
<dbReference type="Pfam" id="PF12770">
    <property type="entry name" value="CHAT"/>
    <property type="match status" value="1"/>
</dbReference>
<feature type="signal peptide" evidence="1">
    <location>
        <begin position="1"/>
        <end position="22"/>
    </location>
</feature>
<dbReference type="HOGENOM" id="CLU_002404_0_0_3"/>
<accession>A8ZPR8</accession>
<keyword evidence="3" id="KW-0614">Plasmid</keyword>
<protein>
    <submittedName>
        <fullName evidence="3">TPR repeat-containing protein</fullName>
    </submittedName>
</protein>
<dbReference type="OrthoDB" id="569065at2"/>
<feature type="chain" id="PRO_5002733877" evidence="1">
    <location>
        <begin position="23"/>
        <end position="822"/>
    </location>
</feature>
<evidence type="ECO:0000313" key="3">
    <source>
        <dbReference type="EMBL" id="ABW33058.1"/>
    </source>
</evidence>
<dbReference type="EMBL" id="CP000843">
    <property type="protein sequence ID" value="ABW33058.1"/>
    <property type="molecule type" value="Genomic_DNA"/>
</dbReference>
<dbReference type="SMART" id="SM00028">
    <property type="entry name" value="TPR"/>
    <property type="match status" value="4"/>
</dbReference>
<dbReference type="InterPro" id="IPR024983">
    <property type="entry name" value="CHAT_dom"/>
</dbReference>